<evidence type="ECO:0000313" key="3">
    <source>
        <dbReference type="Proteomes" id="UP000298656"/>
    </source>
</evidence>
<gene>
    <name evidence="2" type="ORF">FAZ95_00065</name>
</gene>
<dbReference type="InterPro" id="IPR005297">
    <property type="entry name" value="Lipoprotein_repeat"/>
</dbReference>
<evidence type="ECO:0000256" key="1">
    <source>
        <dbReference type="SAM" id="SignalP"/>
    </source>
</evidence>
<dbReference type="Pfam" id="PF03640">
    <property type="entry name" value="Lipoprotein_15"/>
    <property type="match status" value="2"/>
</dbReference>
<dbReference type="AlphaFoldDB" id="A0A4P8IGD6"/>
<dbReference type="OrthoDB" id="9800666at2"/>
<name>A0A4P8IGD6_9BURK</name>
<dbReference type="EMBL" id="CP040077">
    <property type="protein sequence ID" value="QCP47712.1"/>
    <property type="molecule type" value="Genomic_DNA"/>
</dbReference>
<sequence>MIKTLLCIAACTIPVASFAEAPKMANGMMVDSSGMTLYMFDKDTVPGKSACTGGCAELWPGAMADSSDHASGDWSFVPTADGKNQWAYKGHPLYRFSKDKQPGEMNGEGFKGLWHVVKP</sequence>
<feature type="signal peptide" evidence="1">
    <location>
        <begin position="1"/>
        <end position="19"/>
    </location>
</feature>
<keyword evidence="1" id="KW-0732">Signal</keyword>
<dbReference type="PANTHER" id="PTHR39335:SF1">
    <property type="entry name" value="BLL4220 PROTEIN"/>
    <property type="match status" value="1"/>
</dbReference>
<dbReference type="GO" id="GO:0043448">
    <property type="term" value="P:alkane catabolic process"/>
    <property type="evidence" value="ECO:0007669"/>
    <property type="project" value="TreeGrafter"/>
</dbReference>
<protein>
    <recommendedName>
        <fullName evidence="4">ATP-binding protein</fullName>
    </recommendedName>
</protein>
<evidence type="ECO:0000313" key="2">
    <source>
        <dbReference type="EMBL" id="QCP47712.1"/>
    </source>
</evidence>
<dbReference type="PANTHER" id="PTHR39335">
    <property type="entry name" value="BLL4220 PROTEIN"/>
    <property type="match status" value="1"/>
</dbReference>
<proteinExistence type="predicted"/>
<dbReference type="RefSeq" id="WP_137330556.1">
    <property type="nucleotide sequence ID" value="NZ_CP040077.1"/>
</dbReference>
<dbReference type="InterPro" id="IPR014558">
    <property type="entry name" value="UCP029720"/>
</dbReference>
<dbReference type="PIRSF" id="PIRSF029720">
    <property type="entry name" value="UCP029720"/>
    <property type="match status" value="1"/>
</dbReference>
<dbReference type="KEGG" id="tvl:FAZ95_00065"/>
<dbReference type="Proteomes" id="UP000298656">
    <property type="component" value="Chromosome 1"/>
</dbReference>
<evidence type="ECO:0008006" key="4">
    <source>
        <dbReference type="Google" id="ProtNLM"/>
    </source>
</evidence>
<feature type="chain" id="PRO_5021008762" description="ATP-binding protein" evidence="1">
    <location>
        <begin position="20"/>
        <end position="119"/>
    </location>
</feature>
<organism evidence="2 3">
    <name type="scientific">Trinickia violacea</name>
    <dbReference type="NCBI Taxonomy" id="2571746"/>
    <lineage>
        <taxon>Bacteria</taxon>
        <taxon>Pseudomonadati</taxon>
        <taxon>Pseudomonadota</taxon>
        <taxon>Betaproteobacteria</taxon>
        <taxon>Burkholderiales</taxon>
        <taxon>Burkholderiaceae</taxon>
        <taxon>Trinickia</taxon>
    </lineage>
</organism>
<accession>A0A4P8IGD6</accession>
<reference evidence="2 3" key="1">
    <citation type="submission" date="2019-05" db="EMBL/GenBank/DDBJ databases">
        <title>Burkholderia sp. DHOD12, isolated from subtropical forest soil.</title>
        <authorList>
            <person name="Gao Z.-H."/>
            <person name="Qiu L.-H."/>
        </authorList>
    </citation>
    <scope>NUCLEOTIDE SEQUENCE [LARGE SCALE GENOMIC DNA]</scope>
    <source>
        <strain evidence="2 3">DHOD12</strain>
    </source>
</reference>
<keyword evidence="3" id="KW-1185">Reference proteome</keyword>